<protein>
    <submittedName>
        <fullName evidence="3">Uncharacterized protein</fullName>
    </submittedName>
</protein>
<dbReference type="EMBL" id="JALNTZ010000002">
    <property type="protein sequence ID" value="KAJ3660764.1"/>
    <property type="molecule type" value="Genomic_DNA"/>
</dbReference>
<sequence>MRVMNYDLELEYIAKCYAGKFTGTKDSCRKTHNNLKEGLVGQLLGGITFRSDDPHEWTNYWYDEISYFDDESVTVDDYTDSVVP</sequence>
<dbReference type="Proteomes" id="UP001168821">
    <property type="component" value="Unassembled WGS sequence"/>
</dbReference>
<gene>
    <name evidence="3" type="ORF">Zmor_005198</name>
</gene>
<evidence type="ECO:0000313" key="3">
    <source>
        <dbReference type="EMBL" id="KAJ3660764.1"/>
    </source>
</evidence>
<dbReference type="Gene3D" id="3.40.33.10">
    <property type="entry name" value="CAP"/>
    <property type="match status" value="1"/>
</dbReference>
<dbReference type="InterPro" id="IPR035940">
    <property type="entry name" value="CAP_sf"/>
</dbReference>
<keyword evidence="2" id="KW-0964">Secreted</keyword>
<organism evidence="3 4">
    <name type="scientific">Zophobas morio</name>
    <dbReference type="NCBI Taxonomy" id="2755281"/>
    <lineage>
        <taxon>Eukaryota</taxon>
        <taxon>Metazoa</taxon>
        <taxon>Ecdysozoa</taxon>
        <taxon>Arthropoda</taxon>
        <taxon>Hexapoda</taxon>
        <taxon>Insecta</taxon>
        <taxon>Pterygota</taxon>
        <taxon>Neoptera</taxon>
        <taxon>Endopterygota</taxon>
        <taxon>Coleoptera</taxon>
        <taxon>Polyphaga</taxon>
        <taxon>Cucujiformia</taxon>
        <taxon>Tenebrionidae</taxon>
        <taxon>Zophobas</taxon>
    </lineage>
</organism>
<evidence type="ECO:0000313" key="4">
    <source>
        <dbReference type="Proteomes" id="UP001168821"/>
    </source>
</evidence>
<comment type="caution">
    <text evidence="3">The sequence shown here is derived from an EMBL/GenBank/DDBJ whole genome shotgun (WGS) entry which is preliminary data.</text>
</comment>
<reference evidence="3" key="1">
    <citation type="journal article" date="2023" name="G3 (Bethesda)">
        <title>Whole genome assemblies of Zophobas morio and Tenebrio molitor.</title>
        <authorList>
            <person name="Kaur S."/>
            <person name="Stinson S.A."/>
            <person name="diCenzo G.C."/>
        </authorList>
    </citation>
    <scope>NUCLEOTIDE SEQUENCE</scope>
    <source>
        <strain evidence="3">QUZm001</strain>
    </source>
</reference>
<keyword evidence="4" id="KW-1185">Reference proteome</keyword>
<dbReference type="AlphaFoldDB" id="A0AA38IXD4"/>
<dbReference type="SUPFAM" id="SSF55797">
    <property type="entry name" value="PR-1-like"/>
    <property type="match status" value="1"/>
</dbReference>
<name>A0AA38IXD4_9CUCU</name>
<evidence type="ECO:0000256" key="1">
    <source>
        <dbReference type="ARBA" id="ARBA00004613"/>
    </source>
</evidence>
<proteinExistence type="predicted"/>
<comment type="subcellular location">
    <subcellularLocation>
        <location evidence="1">Secreted</location>
    </subcellularLocation>
</comment>
<evidence type="ECO:0000256" key="2">
    <source>
        <dbReference type="ARBA" id="ARBA00022525"/>
    </source>
</evidence>
<accession>A0AA38IXD4</accession>